<accession>A0A1U9KSS3</accession>
<dbReference type="Proteomes" id="UP000188604">
    <property type="component" value="Chromosome"/>
</dbReference>
<dbReference type="GO" id="GO:0008932">
    <property type="term" value="F:lytic endotransglycosylase activity"/>
    <property type="evidence" value="ECO:0007669"/>
    <property type="project" value="UniProtKB-UniRule"/>
</dbReference>
<dbReference type="Pfam" id="PF02618">
    <property type="entry name" value="YceG"/>
    <property type="match status" value="1"/>
</dbReference>
<comment type="similarity">
    <text evidence="1">Belongs to the transglycosylase MltG family.</text>
</comment>
<proteinExistence type="inferred from homology"/>
<evidence type="ECO:0000256" key="1">
    <source>
        <dbReference type="HAMAP-Rule" id="MF_02065"/>
    </source>
</evidence>
<dbReference type="GO" id="GO:0009252">
    <property type="term" value="P:peptidoglycan biosynthetic process"/>
    <property type="evidence" value="ECO:0007669"/>
    <property type="project" value="UniProtKB-UniRule"/>
</dbReference>
<organism evidence="2 3">
    <name type="scientific">Neoasaia chiangmaiensis</name>
    <dbReference type="NCBI Taxonomy" id="320497"/>
    <lineage>
        <taxon>Bacteria</taxon>
        <taxon>Pseudomonadati</taxon>
        <taxon>Pseudomonadota</taxon>
        <taxon>Alphaproteobacteria</taxon>
        <taxon>Acetobacterales</taxon>
        <taxon>Acetobacteraceae</taxon>
        <taxon>Neoasaia</taxon>
    </lineage>
</organism>
<dbReference type="Gene3D" id="3.30.160.60">
    <property type="entry name" value="Classic Zinc Finger"/>
    <property type="match status" value="1"/>
</dbReference>
<dbReference type="NCBIfam" id="TIGR00247">
    <property type="entry name" value="endolytic transglycosylase MltG"/>
    <property type="match status" value="1"/>
</dbReference>
<dbReference type="PANTHER" id="PTHR30518:SF2">
    <property type="entry name" value="ENDOLYTIC MUREIN TRANSGLYCOSYLASE"/>
    <property type="match status" value="1"/>
</dbReference>
<keyword evidence="1" id="KW-0812">Transmembrane</keyword>
<keyword evidence="1" id="KW-0961">Cell wall biogenesis/degradation</keyword>
<sequence>MTRRQRGLSWIVLVIVLGIGFIGGGWWIFLQTGPLSAPHDVVVRRGDTSAVLRGLQDAGVMRRDLPDNVVFRLAVLATRSEGPLHAAELAFPAGSSIRQTIWILRHAPPVEHRLTIPEGLTARRMAGLLGNAPALGGPVPAIAEGSILPETVSYTYGTSRAAIVRRLQHMMDQTLDDVWQHRDPRVTLADPRSMLILASIVERETGLPDERPQVAQVFLNRLARGMRLQSDPTVIYDVSAGWGELDRPLDHADLAEDGPANTYRLPGLPPMPICSPGRAALEAVAHPASGDALYFVASGLGGHRFATTLDDHNRNIDAYHASRVPGR</sequence>
<gene>
    <name evidence="1" type="primary">mltG</name>
    <name evidence="2" type="ORF">A0U93_13740</name>
</gene>
<dbReference type="EC" id="4.2.2.29" evidence="1"/>
<keyword evidence="3" id="KW-1185">Reference proteome</keyword>
<keyword evidence="1" id="KW-0997">Cell inner membrane</keyword>
<dbReference type="InterPro" id="IPR003770">
    <property type="entry name" value="MLTG-like"/>
</dbReference>
<protein>
    <recommendedName>
        <fullName evidence="1">Endolytic murein transglycosylase</fullName>
        <ecNumber evidence="1">4.2.2.29</ecNumber>
    </recommendedName>
    <alternativeName>
        <fullName evidence="1">Peptidoglycan lytic transglycosylase</fullName>
    </alternativeName>
    <alternativeName>
        <fullName evidence="1">Peptidoglycan polymerization terminase</fullName>
    </alternativeName>
</protein>
<dbReference type="GO" id="GO:0005886">
    <property type="term" value="C:plasma membrane"/>
    <property type="evidence" value="ECO:0007669"/>
    <property type="project" value="UniProtKB-SubCell"/>
</dbReference>
<feature type="transmembrane region" description="Helical" evidence="1">
    <location>
        <begin position="7"/>
        <end position="29"/>
    </location>
</feature>
<dbReference type="EMBL" id="CP014691">
    <property type="protein sequence ID" value="AQS88812.1"/>
    <property type="molecule type" value="Genomic_DNA"/>
</dbReference>
<dbReference type="CDD" id="cd08010">
    <property type="entry name" value="MltG_like"/>
    <property type="match status" value="1"/>
</dbReference>
<feature type="site" description="Important for catalytic activity" evidence="1">
    <location>
        <position position="204"/>
    </location>
</feature>
<keyword evidence="1" id="KW-1003">Cell membrane</keyword>
<dbReference type="PANTHER" id="PTHR30518">
    <property type="entry name" value="ENDOLYTIC MUREIN TRANSGLYCOSYLASE"/>
    <property type="match status" value="1"/>
</dbReference>
<dbReference type="HAMAP" id="MF_02065">
    <property type="entry name" value="MltG"/>
    <property type="match status" value="1"/>
</dbReference>
<dbReference type="OrthoDB" id="9814591at2"/>
<dbReference type="AlphaFoldDB" id="A0A1U9KSS3"/>
<dbReference type="GO" id="GO:0071555">
    <property type="term" value="P:cell wall organization"/>
    <property type="evidence" value="ECO:0007669"/>
    <property type="project" value="UniProtKB-KW"/>
</dbReference>
<comment type="catalytic activity">
    <reaction evidence="1">
        <text>a peptidoglycan chain = a peptidoglycan chain with N-acetyl-1,6-anhydromuramyl-[peptide] at the reducing end + a peptidoglycan chain with N-acetylglucosamine at the non-reducing end.</text>
        <dbReference type="EC" id="4.2.2.29"/>
    </reaction>
</comment>
<name>A0A1U9KSS3_9PROT</name>
<comment type="subcellular location">
    <subcellularLocation>
        <location evidence="1">Cell inner membrane</location>
        <topology evidence="1">Single-pass membrane protein</topology>
    </subcellularLocation>
</comment>
<keyword evidence="1" id="KW-0472">Membrane</keyword>
<dbReference type="STRING" id="320497.A0U93_13740"/>
<comment type="function">
    <text evidence="1">Functions as a peptidoglycan terminase that cleaves nascent peptidoglycan strands endolytically to terminate their elongation.</text>
</comment>
<evidence type="ECO:0000313" key="3">
    <source>
        <dbReference type="Proteomes" id="UP000188604"/>
    </source>
</evidence>
<dbReference type="KEGG" id="nch:A0U93_13740"/>
<evidence type="ECO:0000313" key="2">
    <source>
        <dbReference type="EMBL" id="AQS88812.1"/>
    </source>
</evidence>
<keyword evidence="1" id="KW-1133">Transmembrane helix</keyword>
<reference evidence="2 3" key="1">
    <citation type="submission" date="2016-03" db="EMBL/GenBank/DDBJ databases">
        <title>Acetic acid bacteria sequencing.</title>
        <authorList>
            <person name="Brandt J."/>
            <person name="Jakob F."/>
            <person name="Vogel R.F."/>
        </authorList>
    </citation>
    <scope>NUCLEOTIDE SEQUENCE [LARGE SCALE GENOMIC DNA]</scope>
    <source>
        <strain evidence="2 3">NBRC 101099</strain>
    </source>
</reference>
<dbReference type="RefSeq" id="WP_077807857.1">
    <property type="nucleotide sequence ID" value="NZ_BJXS01000001.1"/>
</dbReference>
<keyword evidence="1" id="KW-0456">Lyase</keyword>